<dbReference type="PANTHER" id="PTHR14237:SF23">
    <property type="entry name" value="MOSC DOMAIN PROTEIN (AFU_ORTHOLOGUE AFUA_7G05900)"/>
    <property type="match status" value="1"/>
</dbReference>
<organism evidence="3 4">
    <name type="scientific">Tuber aestivum</name>
    <name type="common">summer truffle</name>
    <dbReference type="NCBI Taxonomy" id="59557"/>
    <lineage>
        <taxon>Eukaryota</taxon>
        <taxon>Fungi</taxon>
        <taxon>Dikarya</taxon>
        <taxon>Ascomycota</taxon>
        <taxon>Pezizomycotina</taxon>
        <taxon>Pezizomycetes</taxon>
        <taxon>Pezizales</taxon>
        <taxon>Tuberaceae</taxon>
        <taxon>Tuber</taxon>
    </lineage>
</organism>
<dbReference type="AlphaFoldDB" id="A0A292PN96"/>
<reference evidence="3" key="1">
    <citation type="submission" date="2015-10" db="EMBL/GenBank/DDBJ databases">
        <authorList>
            <person name="Regsiter A."/>
            <person name="william w."/>
        </authorList>
    </citation>
    <scope>NUCLEOTIDE SEQUENCE</scope>
    <source>
        <strain evidence="3">Montdore</strain>
    </source>
</reference>
<dbReference type="SUPFAM" id="SSF141673">
    <property type="entry name" value="MOSC N-terminal domain-like"/>
    <property type="match status" value="1"/>
</dbReference>
<dbReference type="InterPro" id="IPR005303">
    <property type="entry name" value="MOCOS_middle"/>
</dbReference>
<dbReference type="Proteomes" id="UP001412239">
    <property type="component" value="Unassembled WGS sequence"/>
</dbReference>
<accession>A0A292PN96</accession>
<feature type="domain" description="MOSC" evidence="2">
    <location>
        <begin position="282"/>
        <end position="444"/>
    </location>
</feature>
<dbReference type="GO" id="GO:0030151">
    <property type="term" value="F:molybdenum ion binding"/>
    <property type="evidence" value="ECO:0007669"/>
    <property type="project" value="InterPro"/>
</dbReference>
<name>A0A292PN96_9PEZI</name>
<keyword evidence="4" id="KW-1185">Reference proteome</keyword>
<keyword evidence="1" id="KW-0472">Membrane</keyword>
<dbReference type="GO" id="GO:0030170">
    <property type="term" value="F:pyridoxal phosphate binding"/>
    <property type="evidence" value="ECO:0007669"/>
    <property type="project" value="InterPro"/>
</dbReference>
<proteinExistence type="predicted"/>
<evidence type="ECO:0000313" key="3">
    <source>
        <dbReference type="EMBL" id="CUS09132.1"/>
    </source>
</evidence>
<keyword evidence="1" id="KW-1133">Transmembrane helix</keyword>
<dbReference type="InterPro" id="IPR005302">
    <property type="entry name" value="MoCF_Sase_C"/>
</dbReference>
<feature type="transmembrane region" description="Helical" evidence="1">
    <location>
        <begin position="23"/>
        <end position="43"/>
    </location>
</feature>
<dbReference type="GO" id="GO:0003824">
    <property type="term" value="F:catalytic activity"/>
    <property type="evidence" value="ECO:0007669"/>
    <property type="project" value="InterPro"/>
</dbReference>
<keyword evidence="1" id="KW-0812">Transmembrane</keyword>
<dbReference type="PROSITE" id="PS51340">
    <property type="entry name" value="MOSC"/>
    <property type="match status" value="1"/>
</dbReference>
<evidence type="ECO:0000256" key="1">
    <source>
        <dbReference type="SAM" id="Phobius"/>
    </source>
</evidence>
<evidence type="ECO:0000313" key="4">
    <source>
        <dbReference type="Proteomes" id="UP001412239"/>
    </source>
</evidence>
<dbReference type="Pfam" id="PF03473">
    <property type="entry name" value="MOSC"/>
    <property type="match status" value="1"/>
</dbReference>
<dbReference type="PANTHER" id="PTHR14237">
    <property type="entry name" value="MOLYBDOPTERIN COFACTOR SULFURASE MOSC"/>
    <property type="match status" value="1"/>
</dbReference>
<dbReference type="EMBL" id="LN891097">
    <property type="protein sequence ID" value="CUS09132.1"/>
    <property type="molecule type" value="Genomic_DNA"/>
</dbReference>
<dbReference type="Pfam" id="PF03476">
    <property type="entry name" value="MOSC_N"/>
    <property type="match status" value="1"/>
</dbReference>
<protein>
    <recommendedName>
        <fullName evidence="2">MOSC domain-containing protein</fullName>
    </recommendedName>
</protein>
<sequence length="453" mass="51510">MSVAHVVVESPPLPTLRDVPTPILSLLALGVLAFFSWLVYSGLPFTPKQHGRKLGVETSNLADAYRHGTEASHAGQWKVKGLWIFPVKSCRGIEIAEARVVPSGLEHDRQFVFLTPLFYYSVKNKNKNFERIINQPAQMFAEWMPNAKTGDLQWVFITQRQYPKMALITTKIYLEGEHDGNLHITFPIKSRLPFLKRARTIRFPLSVSDEFKARYPLKKVGIWREQPVAYDISSAVETELRELSAYLCTDGPLALFRVCPEELREVYRNAPTANEAGYQPVTGFADAVHITPYLLIPPPSFITRTATDHWWREQYPLHMLNLTSVRELNSRITDKIPKLDIVRFRANIIPTLFKVTGPGPFTEDDWKKIRLGAHVYYAACRTLRCKMPNVDPDTGERHMQEPDQTLRSYRAIDPGYRHGACLGMQLVPAGSMGILRAGDGVDVLETGPHHYIY</sequence>
<gene>
    <name evidence="3" type="ORF">GSTUAT00006768001</name>
</gene>
<evidence type="ECO:0000259" key="2">
    <source>
        <dbReference type="PROSITE" id="PS51340"/>
    </source>
</evidence>